<reference evidence="12 13" key="1">
    <citation type="submission" date="2016-09" db="EMBL/GenBank/DDBJ databases">
        <title>Vagococcus teuberi sp. nov., isolated from the Malian artisanal sour milk fene.</title>
        <authorList>
            <person name="Wullschleger S."/>
            <person name="Seifert C."/>
            <person name="Baumgartner S."/>
            <person name="Lacroix C."/>
            <person name="Bonfoh B."/>
            <person name="Stevens M.J."/>
            <person name="Meile L."/>
        </authorList>
    </citation>
    <scope>NUCLEOTIDE SEQUENCE [LARGE SCALE GENOMIC DNA]</scope>
    <source>
        <strain evidence="12 13">DSM 21459</strain>
    </source>
</reference>
<proteinExistence type="predicted"/>
<comment type="subcellular location">
    <subcellularLocation>
        <location evidence="1">Cell membrane</location>
        <topology evidence="1">Multi-pass membrane protein</topology>
    </subcellularLocation>
</comment>
<keyword evidence="6" id="KW-0067">ATP-binding</keyword>
<dbReference type="SUPFAM" id="SSF52540">
    <property type="entry name" value="P-loop containing nucleoside triphosphate hydrolases"/>
    <property type="match status" value="2"/>
</dbReference>
<evidence type="ECO:0000256" key="4">
    <source>
        <dbReference type="ARBA" id="ARBA00022692"/>
    </source>
</evidence>
<accession>A0A1J0A3R9</accession>
<dbReference type="GO" id="GO:0005886">
    <property type="term" value="C:plasma membrane"/>
    <property type="evidence" value="ECO:0007669"/>
    <property type="project" value="UniProtKB-SubCell"/>
</dbReference>
<evidence type="ECO:0000256" key="3">
    <source>
        <dbReference type="ARBA" id="ARBA00022475"/>
    </source>
</evidence>
<evidence type="ECO:0000256" key="2">
    <source>
        <dbReference type="ARBA" id="ARBA00022448"/>
    </source>
</evidence>
<evidence type="ECO:0000259" key="11">
    <source>
        <dbReference type="PROSITE" id="PS50929"/>
    </source>
</evidence>
<evidence type="ECO:0000256" key="7">
    <source>
        <dbReference type="ARBA" id="ARBA00022989"/>
    </source>
</evidence>
<dbReference type="RefSeq" id="WP_071456136.1">
    <property type="nucleotide sequence ID" value="NZ_CP017267.1"/>
</dbReference>
<dbReference type="Pfam" id="PF00005">
    <property type="entry name" value="ABC_tran"/>
    <property type="match status" value="1"/>
</dbReference>
<feature type="domain" description="ABC transporter" evidence="10">
    <location>
        <begin position="343"/>
        <end position="587"/>
    </location>
</feature>
<dbReference type="CDD" id="cd18548">
    <property type="entry name" value="ABC_6TM_Tm287_like"/>
    <property type="match status" value="1"/>
</dbReference>
<dbReference type="InterPro" id="IPR017871">
    <property type="entry name" value="ABC_transporter-like_CS"/>
</dbReference>
<evidence type="ECO:0000313" key="12">
    <source>
        <dbReference type="EMBL" id="APB30567.1"/>
    </source>
</evidence>
<dbReference type="InterPro" id="IPR039421">
    <property type="entry name" value="Type_1_exporter"/>
</dbReference>
<dbReference type="Gene3D" id="3.40.50.300">
    <property type="entry name" value="P-loop containing nucleotide triphosphate hydrolases"/>
    <property type="match status" value="2"/>
</dbReference>
<keyword evidence="2" id="KW-0813">Transport</keyword>
<dbReference type="GO" id="GO:0015421">
    <property type="term" value="F:ABC-type oligopeptide transporter activity"/>
    <property type="evidence" value="ECO:0007669"/>
    <property type="project" value="TreeGrafter"/>
</dbReference>
<keyword evidence="3" id="KW-1003">Cell membrane</keyword>
<feature type="transmembrane region" description="Helical" evidence="9">
    <location>
        <begin position="277"/>
        <end position="299"/>
    </location>
</feature>
<sequence length="593" mass="66066">MSVFSYAKKYKKQLILGPAFKLMEAIFELTLPLFMAYLIDSGIREKNISMVYAATLYMLGLSILGLLCVLVCQYYAAVASQGFGTELRLAVVKKITQFSHTEIDEFGSDTFLTRTINDVNQLQLALAMLIRLVIRAPFLSIGSIVMAFTINTSMGFIFLLTVPIFSFILYILMSKTVPKYQQVLSSIDELNTITSEQLTGVKVIRAFANEKKMEDKSAEVIEKLANRYIDMTKLSALMSPLTLFMTNMIIALILWVGDINVSVGQLQTGDIVALINYMLQLLAALIVVANLVTIFVRAFSAKKRVEEILNTTPKVQTQPLDKVLPFESENTLSFQDVSFHYPSSSQDVLKKIQFDLKKGTQLGIVGPSSQDVLKKIQFDLKKGTQLGIVGPTGSGKTTLIELIQKFYLPTDGTIFLDNMNLLDLTTGEVRHSISYVSQKSVLFSGTIESNLKMGFPNATEKDCWRALEWADCLEFVDDLSMSTAENGTNFSGGQRQRLAIARALISQPSILILDDALSALDYKTDLAIRQTLARLDFIKNSIIVSQRISSVKEADHLIVLNQGEIVAQGTHQNLMKQSIFYQQIVTSQEKEDN</sequence>
<dbReference type="PANTHER" id="PTHR43394">
    <property type="entry name" value="ATP-DEPENDENT PERMEASE MDL1, MITOCHONDRIAL"/>
    <property type="match status" value="1"/>
</dbReference>
<dbReference type="InterPro" id="IPR003593">
    <property type="entry name" value="AAA+_ATPase"/>
</dbReference>
<evidence type="ECO:0008006" key="14">
    <source>
        <dbReference type="Google" id="ProtNLM"/>
    </source>
</evidence>
<evidence type="ECO:0000256" key="6">
    <source>
        <dbReference type="ARBA" id="ARBA00022840"/>
    </source>
</evidence>
<dbReference type="STRING" id="519472.BHY08_01230"/>
<dbReference type="AlphaFoldDB" id="A0A1J0A3R9"/>
<dbReference type="PROSITE" id="PS50893">
    <property type="entry name" value="ABC_TRANSPORTER_2"/>
    <property type="match status" value="1"/>
</dbReference>
<feature type="domain" description="ABC transmembrane type-1" evidence="11">
    <location>
        <begin position="15"/>
        <end position="297"/>
    </location>
</feature>
<dbReference type="InterPro" id="IPR003439">
    <property type="entry name" value="ABC_transporter-like_ATP-bd"/>
</dbReference>
<keyword evidence="7 9" id="KW-1133">Transmembrane helix</keyword>
<dbReference type="Proteomes" id="UP000191200">
    <property type="component" value="Chromosome"/>
</dbReference>
<evidence type="ECO:0000313" key="13">
    <source>
        <dbReference type="Proteomes" id="UP000191200"/>
    </source>
</evidence>
<keyword evidence="8 9" id="KW-0472">Membrane</keyword>
<dbReference type="FunFam" id="3.40.50.300:FF:000854">
    <property type="entry name" value="Multidrug ABC transporter ATP-binding protein"/>
    <property type="match status" value="1"/>
</dbReference>
<dbReference type="GO" id="GO:0016887">
    <property type="term" value="F:ATP hydrolysis activity"/>
    <property type="evidence" value="ECO:0007669"/>
    <property type="project" value="InterPro"/>
</dbReference>
<dbReference type="KEGG" id="vte:BHY08_01230"/>
<feature type="transmembrane region" description="Helical" evidence="9">
    <location>
        <begin position="154"/>
        <end position="172"/>
    </location>
</feature>
<dbReference type="Pfam" id="PF00664">
    <property type="entry name" value="ABC_membrane"/>
    <property type="match status" value="1"/>
</dbReference>
<dbReference type="Gene3D" id="1.20.1560.10">
    <property type="entry name" value="ABC transporter type 1, transmembrane domain"/>
    <property type="match status" value="1"/>
</dbReference>
<dbReference type="PROSITE" id="PS00211">
    <property type="entry name" value="ABC_TRANSPORTER_1"/>
    <property type="match status" value="1"/>
</dbReference>
<organism evidence="12 13">
    <name type="scientific">Vagococcus teuberi</name>
    <dbReference type="NCBI Taxonomy" id="519472"/>
    <lineage>
        <taxon>Bacteria</taxon>
        <taxon>Bacillati</taxon>
        <taxon>Bacillota</taxon>
        <taxon>Bacilli</taxon>
        <taxon>Lactobacillales</taxon>
        <taxon>Enterococcaceae</taxon>
        <taxon>Vagococcus</taxon>
    </lineage>
</organism>
<keyword evidence="13" id="KW-1185">Reference proteome</keyword>
<dbReference type="InterPro" id="IPR011527">
    <property type="entry name" value="ABC1_TM_dom"/>
</dbReference>
<evidence type="ECO:0000256" key="5">
    <source>
        <dbReference type="ARBA" id="ARBA00022741"/>
    </source>
</evidence>
<dbReference type="PROSITE" id="PS50929">
    <property type="entry name" value="ABC_TM1F"/>
    <property type="match status" value="1"/>
</dbReference>
<protein>
    <recommendedName>
        <fullName evidence="14">ATP-binding protein</fullName>
    </recommendedName>
</protein>
<keyword evidence="5" id="KW-0547">Nucleotide-binding</keyword>
<feature type="transmembrane region" description="Helical" evidence="9">
    <location>
        <begin position="20"/>
        <end position="39"/>
    </location>
</feature>
<feature type="transmembrane region" description="Helical" evidence="9">
    <location>
        <begin position="236"/>
        <end position="257"/>
    </location>
</feature>
<feature type="transmembrane region" description="Helical" evidence="9">
    <location>
        <begin position="51"/>
        <end position="78"/>
    </location>
</feature>
<dbReference type="SUPFAM" id="SSF90123">
    <property type="entry name" value="ABC transporter transmembrane region"/>
    <property type="match status" value="1"/>
</dbReference>
<name>A0A1J0A3R9_9ENTE</name>
<dbReference type="SMART" id="SM00382">
    <property type="entry name" value="AAA"/>
    <property type="match status" value="1"/>
</dbReference>
<keyword evidence="4 9" id="KW-0812">Transmembrane</keyword>
<dbReference type="PANTHER" id="PTHR43394:SF1">
    <property type="entry name" value="ATP-BINDING CASSETTE SUB-FAMILY B MEMBER 10, MITOCHONDRIAL"/>
    <property type="match status" value="1"/>
</dbReference>
<dbReference type="InterPro" id="IPR036640">
    <property type="entry name" value="ABC1_TM_sf"/>
</dbReference>
<dbReference type="GO" id="GO:0005524">
    <property type="term" value="F:ATP binding"/>
    <property type="evidence" value="ECO:0007669"/>
    <property type="project" value="UniProtKB-KW"/>
</dbReference>
<evidence type="ECO:0000256" key="8">
    <source>
        <dbReference type="ARBA" id="ARBA00023136"/>
    </source>
</evidence>
<gene>
    <name evidence="12" type="ORF">BHY08_01230</name>
</gene>
<evidence type="ECO:0000256" key="9">
    <source>
        <dbReference type="SAM" id="Phobius"/>
    </source>
</evidence>
<dbReference type="EMBL" id="CP017267">
    <property type="protein sequence ID" value="APB30567.1"/>
    <property type="molecule type" value="Genomic_DNA"/>
</dbReference>
<dbReference type="InterPro" id="IPR027417">
    <property type="entry name" value="P-loop_NTPase"/>
</dbReference>
<evidence type="ECO:0000256" key="1">
    <source>
        <dbReference type="ARBA" id="ARBA00004651"/>
    </source>
</evidence>
<feature type="transmembrane region" description="Helical" evidence="9">
    <location>
        <begin position="124"/>
        <end position="148"/>
    </location>
</feature>
<evidence type="ECO:0000259" key="10">
    <source>
        <dbReference type="PROSITE" id="PS50893"/>
    </source>
</evidence>